<accession>A0A388SD33</accession>
<evidence type="ECO:0000313" key="2">
    <source>
        <dbReference type="Proteomes" id="UP000266091"/>
    </source>
</evidence>
<name>A0A388SD33_9BURK</name>
<organism evidence="1 2">
    <name type="scientific">Mesosutterella multiformis</name>
    <dbReference type="NCBI Taxonomy" id="2259133"/>
    <lineage>
        <taxon>Bacteria</taxon>
        <taxon>Pseudomonadati</taxon>
        <taxon>Pseudomonadota</taxon>
        <taxon>Betaproteobacteria</taxon>
        <taxon>Burkholderiales</taxon>
        <taxon>Sutterellaceae</taxon>
        <taxon>Mesosutterella</taxon>
    </lineage>
</organism>
<dbReference type="AlphaFoldDB" id="A0A388SD33"/>
<dbReference type="Proteomes" id="UP000266091">
    <property type="component" value="Unassembled WGS sequence"/>
</dbReference>
<protein>
    <submittedName>
        <fullName evidence="1">Uncharacterized protein</fullName>
    </submittedName>
</protein>
<gene>
    <name evidence="1" type="ORF">MESMUL_14900</name>
</gene>
<proteinExistence type="predicted"/>
<reference evidence="1 2" key="1">
    <citation type="journal article" date="2018" name="Int. J. Syst. Evol. Microbiol.">
        <title>Mesosutterella multiformis gen. nov., sp. nov., a member of the family Sutterellaceae and Sutterella megalosphaeroides sp. nov., isolated from human faeces.</title>
        <authorList>
            <person name="Sakamoto M."/>
            <person name="Ikeyama N."/>
            <person name="Kunihiro T."/>
            <person name="Iino T."/>
            <person name="Yuki M."/>
            <person name="Ohkuma M."/>
        </authorList>
    </citation>
    <scope>NUCLEOTIDE SEQUENCE [LARGE SCALE GENOMIC DNA]</scope>
    <source>
        <strain evidence="1 2">4NBBH2</strain>
    </source>
</reference>
<dbReference type="EMBL" id="BGZJ01000001">
    <property type="protein sequence ID" value="GBO94136.1"/>
    <property type="molecule type" value="Genomic_DNA"/>
</dbReference>
<comment type="caution">
    <text evidence="1">The sequence shown here is derived from an EMBL/GenBank/DDBJ whole genome shotgun (WGS) entry which is preliminary data.</text>
</comment>
<sequence>MLVLKIIKLLSALVIAFIENIYEVGKCKNHKFQWVIYTEITEVNNNVNTEGTSHDKQNY</sequence>
<evidence type="ECO:0000313" key="1">
    <source>
        <dbReference type="EMBL" id="GBO94136.1"/>
    </source>
</evidence>
<keyword evidence="2" id="KW-1185">Reference proteome</keyword>